<dbReference type="GO" id="GO:0005634">
    <property type="term" value="C:nucleus"/>
    <property type="evidence" value="ECO:0007669"/>
    <property type="project" value="UniProtKB-SubCell"/>
</dbReference>
<evidence type="ECO:0000256" key="4">
    <source>
        <dbReference type="ARBA" id="ARBA00011538"/>
    </source>
</evidence>
<dbReference type="GO" id="GO:0046982">
    <property type="term" value="F:protein heterodimerization activity"/>
    <property type="evidence" value="ECO:0007669"/>
    <property type="project" value="InterPro"/>
</dbReference>
<dbReference type="GO" id="GO:0003677">
    <property type="term" value="F:DNA binding"/>
    <property type="evidence" value="ECO:0007669"/>
    <property type="project" value="UniProtKB-KW"/>
</dbReference>
<dbReference type="SUPFAM" id="SSF47113">
    <property type="entry name" value="Histone-fold"/>
    <property type="match status" value="1"/>
</dbReference>
<dbReference type="SMART" id="SM00414">
    <property type="entry name" value="H2A"/>
    <property type="match status" value="1"/>
</dbReference>
<evidence type="ECO:0000256" key="5">
    <source>
        <dbReference type="ARBA" id="ARBA00022454"/>
    </source>
</evidence>
<organism evidence="12 13">
    <name type="scientific">Kalanchoe fedtschenkoi</name>
    <name type="common">Lavender scallops</name>
    <name type="synonym">South American air plant</name>
    <dbReference type="NCBI Taxonomy" id="63787"/>
    <lineage>
        <taxon>Eukaryota</taxon>
        <taxon>Viridiplantae</taxon>
        <taxon>Streptophyta</taxon>
        <taxon>Embryophyta</taxon>
        <taxon>Tracheophyta</taxon>
        <taxon>Spermatophyta</taxon>
        <taxon>Magnoliopsida</taxon>
        <taxon>eudicotyledons</taxon>
        <taxon>Gunneridae</taxon>
        <taxon>Pentapetalae</taxon>
        <taxon>Saxifragales</taxon>
        <taxon>Crassulaceae</taxon>
        <taxon>Kalanchoe</taxon>
    </lineage>
</organism>
<dbReference type="PRINTS" id="PR00620">
    <property type="entry name" value="HISTONEH2A"/>
</dbReference>
<dbReference type="Pfam" id="PF00125">
    <property type="entry name" value="Histone"/>
    <property type="match status" value="1"/>
</dbReference>
<dbReference type="Proteomes" id="UP000594263">
    <property type="component" value="Unplaced"/>
</dbReference>
<evidence type="ECO:0000256" key="6">
    <source>
        <dbReference type="ARBA" id="ARBA00023125"/>
    </source>
</evidence>
<comment type="similarity">
    <text evidence="3 9">Belongs to the histone H2A family.</text>
</comment>
<feature type="domain" description="Core Histone H2A/H2B/H3" evidence="11">
    <location>
        <begin position="26"/>
        <end position="108"/>
    </location>
</feature>
<evidence type="ECO:0000256" key="2">
    <source>
        <dbReference type="ARBA" id="ARBA00004286"/>
    </source>
</evidence>
<name>A0A7N0UBZ4_KALFE</name>
<sequence>MAGKGGKGQLAAKTAARTTAAADVGKEKKKTIVTRSSRAGIQFPVGRNHRHLKMRIAAHGGVGATAAVYTAAILEYLTAEVLELAGNASKDLKVKRITPRHLQLAIRGDEELDTLIKGTIAGGGVIICWKRFLANGRES</sequence>
<protein>
    <recommendedName>
        <fullName evidence="9">Histone H2A</fullName>
    </recommendedName>
</protein>
<proteinExistence type="inferred from homology"/>
<comment type="subunit">
    <text evidence="4 9">The nucleosome is a histone octamer containing two molecules each of H2A, H2B, H3 and H4 assembled in one H3-H4 heterotetramer and two H2A-H2B heterodimers. The octamer wraps approximately 147 bp of DNA.</text>
</comment>
<dbReference type="AlphaFoldDB" id="A0A7N0UBZ4"/>
<evidence type="ECO:0000256" key="7">
    <source>
        <dbReference type="ARBA" id="ARBA00023242"/>
    </source>
</evidence>
<evidence type="ECO:0000256" key="3">
    <source>
        <dbReference type="ARBA" id="ARBA00010691"/>
    </source>
</evidence>
<dbReference type="Gene3D" id="1.10.20.10">
    <property type="entry name" value="Histone, subunit A"/>
    <property type="match status" value="1"/>
</dbReference>
<evidence type="ECO:0000256" key="10">
    <source>
        <dbReference type="SAM" id="MobiDB-lite"/>
    </source>
</evidence>
<keyword evidence="7 9" id="KW-0539">Nucleus</keyword>
<keyword evidence="5 9" id="KW-0158">Chromosome</keyword>
<evidence type="ECO:0000256" key="8">
    <source>
        <dbReference type="ARBA" id="ARBA00023269"/>
    </source>
</evidence>
<keyword evidence="13" id="KW-1185">Reference proteome</keyword>
<comment type="subcellular location">
    <subcellularLocation>
        <location evidence="2">Chromosome</location>
    </subcellularLocation>
    <subcellularLocation>
        <location evidence="1 9">Nucleus</location>
    </subcellularLocation>
</comment>
<dbReference type="InterPro" id="IPR002119">
    <property type="entry name" value="Histone_H2A"/>
</dbReference>
<feature type="compositionally biased region" description="Low complexity" evidence="10">
    <location>
        <begin position="9"/>
        <end position="22"/>
    </location>
</feature>
<dbReference type="InterPro" id="IPR009072">
    <property type="entry name" value="Histone-fold"/>
</dbReference>
<dbReference type="OMA" id="GKRKCAT"/>
<dbReference type="GO" id="GO:0000786">
    <property type="term" value="C:nucleosome"/>
    <property type="evidence" value="ECO:0007669"/>
    <property type="project" value="UniProtKB-KW"/>
</dbReference>
<feature type="region of interest" description="Disordered" evidence="10">
    <location>
        <begin position="1"/>
        <end position="29"/>
    </location>
</feature>
<reference evidence="12" key="1">
    <citation type="submission" date="2021-01" db="UniProtKB">
        <authorList>
            <consortium name="EnsemblPlants"/>
        </authorList>
    </citation>
    <scope>IDENTIFICATION</scope>
</reference>
<evidence type="ECO:0000256" key="9">
    <source>
        <dbReference type="RuleBase" id="RU003767"/>
    </source>
</evidence>
<dbReference type="PANTHER" id="PTHR23430">
    <property type="entry name" value="HISTONE H2A"/>
    <property type="match status" value="1"/>
</dbReference>
<keyword evidence="6 9" id="KW-0238">DNA-binding</keyword>
<dbReference type="FunFam" id="1.10.20.10:FF:000005">
    <property type="entry name" value="Histone H2A"/>
    <property type="match status" value="1"/>
</dbReference>
<dbReference type="CDD" id="cd00074">
    <property type="entry name" value="HFD_H2A"/>
    <property type="match status" value="1"/>
</dbReference>
<evidence type="ECO:0000256" key="1">
    <source>
        <dbReference type="ARBA" id="ARBA00004123"/>
    </source>
</evidence>
<dbReference type="GO" id="GO:0030527">
    <property type="term" value="F:structural constituent of chromatin"/>
    <property type="evidence" value="ECO:0007669"/>
    <property type="project" value="InterPro"/>
</dbReference>
<dbReference type="InterPro" id="IPR007125">
    <property type="entry name" value="H2A/H2B/H3"/>
</dbReference>
<dbReference type="EnsemblPlants" id="Kaladp0058s0414.1.v1.1">
    <property type="protein sequence ID" value="Kaladp0058s0414.1.v1.1"/>
    <property type="gene ID" value="Kaladp0058s0414.v1.1"/>
</dbReference>
<dbReference type="Gramene" id="Kaladp0058s0414.1.v1.1">
    <property type="protein sequence ID" value="Kaladp0058s0414.1.v1.1"/>
    <property type="gene ID" value="Kaladp0058s0414.v1.1"/>
</dbReference>
<evidence type="ECO:0000313" key="12">
    <source>
        <dbReference type="EnsemblPlants" id="Kaladp0058s0414.1.v1.1"/>
    </source>
</evidence>
<accession>A0A7N0UBZ4</accession>
<evidence type="ECO:0000313" key="13">
    <source>
        <dbReference type="Proteomes" id="UP000594263"/>
    </source>
</evidence>
<keyword evidence="8 9" id="KW-0544">Nucleosome core</keyword>
<evidence type="ECO:0000259" key="11">
    <source>
        <dbReference type="Pfam" id="PF00125"/>
    </source>
</evidence>